<dbReference type="Proteomes" id="UP000887540">
    <property type="component" value="Unplaced"/>
</dbReference>
<dbReference type="WBParaSite" id="ACRNAN_scaffold14736.g24674.t1">
    <property type="protein sequence ID" value="ACRNAN_scaffold14736.g24674.t1"/>
    <property type="gene ID" value="ACRNAN_scaffold14736.g24674"/>
</dbReference>
<organism evidence="2 3">
    <name type="scientific">Acrobeloides nanus</name>
    <dbReference type="NCBI Taxonomy" id="290746"/>
    <lineage>
        <taxon>Eukaryota</taxon>
        <taxon>Metazoa</taxon>
        <taxon>Ecdysozoa</taxon>
        <taxon>Nematoda</taxon>
        <taxon>Chromadorea</taxon>
        <taxon>Rhabditida</taxon>
        <taxon>Tylenchina</taxon>
        <taxon>Cephalobomorpha</taxon>
        <taxon>Cephaloboidea</taxon>
        <taxon>Cephalobidae</taxon>
        <taxon>Acrobeloides</taxon>
    </lineage>
</organism>
<dbReference type="SUPFAM" id="SSF51445">
    <property type="entry name" value="(Trans)glycosidases"/>
    <property type="match status" value="1"/>
</dbReference>
<dbReference type="AlphaFoldDB" id="A0A914CVB6"/>
<dbReference type="PANTHER" id="PTHR23208">
    <property type="entry name" value="LYSOZYME PROTEIN"/>
    <property type="match status" value="1"/>
</dbReference>
<evidence type="ECO:0000256" key="1">
    <source>
        <dbReference type="SAM" id="Phobius"/>
    </source>
</evidence>
<keyword evidence="1" id="KW-0812">Transmembrane</keyword>
<proteinExistence type="predicted"/>
<dbReference type="PANTHER" id="PTHR23208:SF36">
    <property type="entry name" value="LYSOZYME-RELATED"/>
    <property type="match status" value="1"/>
</dbReference>
<evidence type="ECO:0000313" key="2">
    <source>
        <dbReference type="Proteomes" id="UP000887540"/>
    </source>
</evidence>
<sequence length="239" mass="26695">MIKYIPLIFPFLLIIPDVVNFVASGFVIRTSSPAISKDQWDCWTKQGLTDALIRVYHPKGYVDAAGVANLVAWQELDEISGNQVGYSPCLANCQNNLTMVPDQINALVDELKKNGIDFDVLQILIEIDPSQPWSENKTANQQILLSAINTIANMDWNYDYQVNIISSNTSWSKIFGASFTKPSTLYSGMVNLYWIYWNGKPGLEEWTSFGGWTIPAVHEYAGNINNSPCTDAIYAIGKL</sequence>
<keyword evidence="1" id="KW-0472">Membrane</keyword>
<dbReference type="InterPro" id="IPR051595">
    <property type="entry name" value="GH25_Enzymes"/>
</dbReference>
<feature type="transmembrane region" description="Helical" evidence="1">
    <location>
        <begin position="7"/>
        <end position="28"/>
    </location>
</feature>
<keyword evidence="1" id="KW-1133">Transmembrane helix</keyword>
<dbReference type="InterPro" id="IPR017853">
    <property type="entry name" value="GH"/>
</dbReference>
<reference evidence="3" key="1">
    <citation type="submission" date="2022-11" db="UniProtKB">
        <authorList>
            <consortium name="WormBaseParasite"/>
        </authorList>
    </citation>
    <scope>IDENTIFICATION</scope>
</reference>
<protein>
    <submittedName>
        <fullName evidence="3">Lysozyme</fullName>
    </submittedName>
</protein>
<accession>A0A914CVB6</accession>
<keyword evidence="2" id="KW-1185">Reference proteome</keyword>
<name>A0A914CVB6_9BILA</name>
<evidence type="ECO:0000313" key="3">
    <source>
        <dbReference type="WBParaSite" id="ACRNAN_scaffold14736.g24674.t1"/>
    </source>
</evidence>